<feature type="binding site" evidence="14">
    <location>
        <position position="155"/>
    </location>
    <ligand>
        <name>(2R)-3-phosphoglycerate</name>
        <dbReference type="ChEBI" id="CHEBI:58272"/>
    </ligand>
</feature>
<organism evidence="17 18">
    <name type="scientific">Arsenicitalea aurantiaca</name>
    <dbReference type="NCBI Taxonomy" id="1783274"/>
    <lineage>
        <taxon>Bacteria</taxon>
        <taxon>Pseudomonadati</taxon>
        <taxon>Pseudomonadota</taxon>
        <taxon>Alphaproteobacteria</taxon>
        <taxon>Hyphomicrobiales</taxon>
        <taxon>Devosiaceae</taxon>
        <taxon>Arsenicitalea</taxon>
    </lineage>
</organism>
<evidence type="ECO:0000256" key="2">
    <source>
        <dbReference type="ARBA" id="ARBA00004838"/>
    </source>
</evidence>
<feature type="binding site" evidence="13 14">
    <location>
        <begin position="61"/>
        <end position="64"/>
    </location>
    <ligand>
        <name>substrate</name>
    </ligand>
</feature>
<evidence type="ECO:0000256" key="11">
    <source>
        <dbReference type="ARBA" id="ARBA00022840"/>
    </source>
</evidence>
<dbReference type="GO" id="GO:0004618">
    <property type="term" value="F:phosphoglycerate kinase activity"/>
    <property type="evidence" value="ECO:0007669"/>
    <property type="project" value="UniProtKB-UniRule"/>
</dbReference>
<feature type="binding site" evidence="14">
    <location>
        <position position="122"/>
    </location>
    <ligand>
        <name>(2R)-3-phosphoglycerate</name>
        <dbReference type="ChEBI" id="CHEBI:58272"/>
    </ligand>
</feature>
<dbReference type="PIRSF" id="PIRSF000724">
    <property type="entry name" value="Pgk"/>
    <property type="match status" value="1"/>
</dbReference>
<comment type="similarity">
    <text evidence="3 13 16">Belongs to the phosphoglycerate kinase family.</text>
</comment>
<dbReference type="FunFam" id="3.40.50.1260:FF:000006">
    <property type="entry name" value="Phosphoglycerate kinase"/>
    <property type="match status" value="1"/>
</dbReference>
<comment type="caution">
    <text evidence="17">The sequence shown here is derived from an EMBL/GenBank/DDBJ whole genome shotgun (WGS) entry which is preliminary data.</text>
</comment>
<feature type="binding site" evidence="13 14">
    <location>
        <begin position="23"/>
        <end position="25"/>
    </location>
    <ligand>
        <name>substrate</name>
    </ligand>
</feature>
<evidence type="ECO:0000256" key="1">
    <source>
        <dbReference type="ARBA" id="ARBA00000642"/>
    </source>
</evidence>
<keyword evidence="7 13" id="KW-0963">Cytoplasm</keyword>
<evidence type="ECO:0000256" key="12">
    <source>
        <dbReference type="ARBA" id="ARBA00023152"/>
    </source>
</evidence>
<evidence type="ECO:0000256" key="5">
    <source>
        <dbReference type="ARBA" id="ARBA00013061"/>
    </source>
</evidence>
<evidence type="ECO:0000256" key="9">
    <source>
        <dbReference type="ARBA" id="ARBA00022741"/>
    </source>
</evidence>
<dbReference type="PANTHER" id="PTHR11406">
    <property type="entry name" value="PHOSPHOGLYCERATE KINASE"/>
    <property type="match status" value="1"/>
</dbReference>
<dbReference type="InterPro" id="IPR036043">
    <property type="entry name" value="Phosphoglycerate_kinase_sf"/>
</dbReference>
<dbReference type="GO" id="GO:0005829">
    <property type="term" value="C:cytosol"/>
    <property type="evidence" value="ECO:0007669"/>
    <property type="project" value="TreeGrafter"/>
</dbReference>
<keyword evidence="12 13" id="KW-0324">Glycolysis</keyword>
<dbReference type="HAMAP" id="MF_00145">
    <property type="entry name" value="Phosphoglyc_kinase"/>
    <property type="match status" value="1"/>
</dbReference>
<dbReference type="Pfam" id="PF00162">
    <property type="entry name" value="PGK"/>
    <property type="match status" value="1"/>
</dbReference>
<dbReference type="SUPFAM" id="SSF53748">
    <property type="entry name" value="Phosphoglycerate kinase"/>
    <property type="match status" value="1"/>
</dbReference>
<dbReference type="EC" id="2.7.2.3" evidence="5 13"/>
<dbReference type="FunFam" id="3.40.50.1260:FF:000031">
    <property type="entry name" value="Phosphoglycerate kinase 1"/>
    <property type="match status" value="1"/>
</dbReference>
<feature type="binding site" evidence="14">
    <location>
        <position position="38"/>
    </location>
    <ligand>
        <name>(2R)-3-phosphoglycerate</name>
        <dbReference type="ChEBI" id="CHEBI:58272"/>
    </ligand>
</feature>
<dbReference type="RefSeq" id="WP_127186761.1">
    <property type="nucleotide sequence ID" value="NZ_RZNJ01000001.1"/>
</dbReference>
<evidence type="ECO:0000256" key="16">
    <source>
        <dbReference type="RuleBase" id="RU000532"/>
    </source>
</evidence>
<dbReference type="AlphaFoldDB" id="A0A433XKM6"/>
<evidence type="ECO:0000256" key="10">
    <source>
        <dbReference type="ARBA" id="ARBA00022777"/>
    </source>
</evidence>
<evidence type="ECO:0000256" key="7">
    <source>
        <dbReference type="ARBA" id="ARBA00022490"/>
    </source>
</evidence>
<feature type="binding site" evidence="13 15">
    <location>
        <position position="205"/>
    </location>
    <ligand>
        <name>ATP</name>
        <dbReference type="ChEBI" id="CHEBI:30616"/>
    </ligand>
</feature>
<reference evidence="17 18" key="1">
    <citation type="journal article" date="2016" name="Int. J. Syst. Evol. Microbiol.">
        <title>Arsenicitalea aurantiaca gen. nov., sp. nov., a new member of the family Hyphomicrobiaceae, isolated from high-arsenic sediment.</title>
        <authorList>
            <person name="Mu Y."/>
            <person name="Zhou L."/>
            <person name="Zeng X.C."/>
            <person name="Liu L."/>
            <person name="Pan Y."/>
            <person name="Chen X."/>
            <person name="Wang J."/>
            <person name="Li S."/>
            <person name="Li W.J."/>
            <person name="Wang Y."/>
        </authorList>
    </citation>
    <scope>NUCLEOTIDE SEQUENCE [LARGE SCALE GENOMIC DNA]</scope>
    <source>
        <strain evidence="17 18">42-50</strain>
    </source>
</reference>
<feature type="binding site" evidence="13 15">
    <location>
        <position position="327"/>
    </location>
    <ligand>
        <name>ATP</name>
        <dbReference type="ChEBI" id="CHEBI:30616"/>
    </ligand>
</feature>
<evidence type="ECO:0000256" key="13">
    <source>
        <dbReference type="HAMAP-Rule" id="MF_00145"/>
    </source>
</evidence>
<dbReference type="PRINTS" id="PR00477">
    <property type="entry name" value="PHGLYCKINASE"/>
</dbReference>
<comment type="catalytic activity">
    <reaction evidence="1 13 16">
        <text>(2R)-3-phosphoglycerate + ATP = (2R)-3-phospho-glyceroyl phosphate + ADP</text>
        <dbReference type="Rhea" id="RHEA:14801"/>
        <dbReference type="ChEBI" id="CHEBI:30616"/>
        <dbReference type="ChEBI" id="CHEBI:57604"/>
        <dbReference type="ChEBI" id="CHEBI:58272"/>
        <dbReference type="ChEBI" id="CHEBI:456216"/>
        <dbReference type="EC" id="2.7.2.3"/>
    </reaction>
</comment>
<feature type="binding site" evidence="13 15">
    <location>
        <begin position="357"/>
        <end position="360"/>
    </location>
    <ligand>
        <name>ATP</name>
        <dbReference type="ChEBI" id="CHEBI:30616"/>
    </ligand>
</feature>
<keyword evidence="18" id="KW-1185">Reference proteome</keyword>
<evidence type="ECO:0000256" key="6">
    <source>
        <dbReference type="ARBA" id="ARBA00016471"/>
    </source>
</evidence>
<evidence type="ECO:0000256" key="15">
    <source>
        <dbReference type="PIRSR" id="PIRSR000724-2"/>
    </source>
</evidence>
<comment type="subcellular location">
    <subcellularLocation>
        <location evidence="13">Cytoplasm</location>
    </subcellularLocation>
</comment>
<dbReference type="UniPathway" id="UPA00109">
    <property type="reaction ID" value="UER00185"/>
</dbReference>
<accession>A0A433XKM6</accession>
<dbReference type="GO" id="GO:0043531">
    <property type="term" value="F:ADP binding"/>
    <property type="evidence" value="ECO:0007669"/>
    <property type="project" value="TreeGrafter"/>
</dbReference>
<feature type="binding site" evidence="13">
    <location>
        <position position="122"/>
    </location>
    <ligand>
        <name>substrate</name>
    </ligand>
</feature>
<dbReference type="Proteomes" id="UP000281547">
    <property type="component" value="Unassembled WGS sequence"/>
</dbReference>
<comment type="subunit">
    <text evidence="4 13">Monomer.</text>
</comment>
<proteinExistence type="inferred from homology"/>
<keyword evidence="9 13" id="KW-0547">Nucleotide-binding</keyword>
<name>A0A433XKM6_9HYPH</name>
<keyword evidence="11 13" id="KW-0067">ATP-binding</keyword>
<evidence type="ECO:0000256" key="4">
    <source>
        <dbReference type="ARBA" id="ARBA00011245"/>
    </source>
</evidence>
<evidence type="ECO:0000313" key="17">
    <source>
        <dbReference type="EMBL" id="RUT34642.1"/>
    </source>
</evidence>
<evidence type="ECO:0000313" key="18">
    <source>
        <dbReference type="Proteomes" id="UP000281547"/>
    </source>
</evidence>
<keyword evidence="10 13" id="KW-0418">Kinase</keyword>
<comment type="caution">
    <text evidence="13">Lacks conserved residue(s) required for the propagation of feature annotation.</text>
</comment>
<gene>
    <name evidence="13" type="primary">pgk</name>
    <name evidence="17" type="ORF">EMQ25_01380</name>
</gene>
<dbReference type="PROSITE" id="PS00111">
    <property type="entry name" value="PGLYCERATE_KINASE"/>
    <property type="match status" value="1"/>
</dbReference>
<evidence type="ECO:0000256" key="14">
    <source>
        <dbReference type="PIRSR" id="PIRSR000724-1"/>
    </source>
</evidence>
<dbReference type="InterPro" id="IPR015824">
    <property type="entry name" value="Phosphoglycerate_kinase_N"/>
</dbReference>
<dbReference type="OrthoDB" id="9808460at2"/>
<dbReference type="GO" id="GO:0006096">
    <property type="term" value="P:glycolytic process"/>
    <property type="evidence" value="ECO:0007669"/>
    <property type="project" value="UniProtKB-UniRule"/>
</dbReference>
<comment type="pathway">
    <text evidence="2 13">Carbohydrate degradation; glycolysis; pyruvate from D-glyceraldehyde 3-phosphate: step 2/5.</text>
</comment>
<evidence type="ECO:0000256" key="3">
    <source>
        <dbReference type="ARBA" id="ARBA00008982"/>
    </source>
</evidence>
<protein>
    <recommendedName>
        <fullName evidence="6 13">Phosphoglycerate kinase</fullName>
        <ecNumber evidence="5 13">2.7.2.3</ecNumber>
    </recommendedName>
</protein>
<keyword evidence="8 13" id="KW-0808">Transferase</keyword>
<feature type="binding site" evidence="13">
    <location>
        <position position="155"/>
    </location>
    <ligand>
        <name>substrate</name>
    </ligand>
</feature>
<dbReference type="Gene3D" id="3.40.50.1260">
    <property type="entry name" value="Phosphoglycerate kinase, N-terminal domain"/>
    <property type="match status" value="2"/>
</dbReference>
<dbReference type="PANTHER" id="PTHR11406:SF23">
    <property type="entry name" value="PHOSPHOGLYCERATE KINASE 1, CHLOROPLASTIC-RELATED"/>
    <property type="match status" value="1"/>
</dbReference>
<dbReference type="InterPro" id="IPR015911">
    <property type="entry name" value="Phosphoglycerate_kinase_CS"/>
</dbReference>
<dbReference type="GO" id="GO:0006094">
    <property type="term" value="P:gluconeogenesis"/>
    <property type="evidence" value="ECO:0007669"/>
    <property type="project" value="TreeGrafter"/>
</dbReference>
<dbReference type="GO" id="GO:0005524">
    <property type="term" value="F:ATP binding"/>
    <property type="evidence" value="ECO:0007669"/>
    <property type="project" value="UniProtKB-KW"/>
</dbReference>
<feature type="binding site" evidence="13">
    <location>
        <position position="38"/>
    </location>
    <ligand>
        <name>substrate</name>
    </ligand>
</feature>
<sequence>MSTHFKTLGDLDLSGKRVLLRVDLNVPVQDGKVTDTTRIERAVPTIREITKTGGKAILLSHFGRPKGKVDPAFSLEQVASAVAEVTGHQVGFIETDWTDVSRADAAIASAPEGSILILENTRFHPGEEANDRALAERMASLGDVFVNDAFSAAHRAHASTEAIAHLLPSAAGLAMQAELEALEAGLGKPKKPVIALVGGAKVSSKIDLLENLVSKVEALVIGGGMANTFIHALGLSIGKSLAEKDLAETANRIMEKAEAARCTIILPVDATVAWHFEANAPHRHYGLDAMDPDGMILDVGPASIERIKGAIDEAATIVWNGPLGAFELTPFDTGTVEIARHVARRTKAGKLVSVAGGGDTVSALAHAGVKDQFTYVSTAGGAFLEWMEGKALPGVEALRANP</sequence>
<dbReference type="EMBL" id="RZNJ01000001">
    <property type="protein sequence ID" value="RUT34642.1"/>
    <property type="molecule type" value="Genomic_DNA"/>
</dbReference>
<evidence type="ECO:0000256" key="8">
    <source>
        <dbReference type="ARBA" id="ARBA00022679"/>
    </source>
</evidence>
<dbReference type="InterPro" id="IPR001576">
    <property type="entry name" value="Phosphoglycerate_kinase"/>
</dbReference>